<name>A0A8J2NZ46_9HEXA</name>
<sequence>MDLLQMRWQEVTTLEEKLDMNHQEISKGCDDKNYALVEAEIKAS</sequence>
<accession>A0A8J2NZ46</accession>
<dbReference type="EMBL" id="CAJVCH010225240">
    <property type="protein sequence ID" value="CAG7732123.1"/>
    <property type="molecule type" value="Genomic_DNA"/>
</dbReference>
<comment type="caution">
    <text evidence="1">The sequence shown here is derived from an EMBL/GenBank/DDBJ whole genome shotgun (WGS) entry which is preliminary data.</text>
</comment>
<dbReference type="AlphaFoldDB" id="A0A8J2NZ46"/>
<evidence type="ECO:0000313" key="2">
    <source>
        <dbReference type="Proteomes" id="UP000708208"/>
    </source>
</evidence>
<reference evidence="1" key="1">
    <citation type="submission" date="2021-06" db="EMBL/GenBank/DDBJ databases">
        <authorList>
            <person name="Hodson N. C."/>
            <person name="Mongue J. A."/>
            <person name="Jaron S. K."/>
        </authorList>
    </citation>
    <scope>NUCLEOTIDE SEQUENCE</scope>
</reference>
<dbReference type="Proteomes" id="UP000708208">
    <property type="component" value="Unassembled WGS sequence"/>
</dbReference>
<organism evidence="1 2">
    <name type="scientific">Allacma fusca</name>
    <dbReference type="NCBI Taxonomy" id="39272"/>
    <lineage>
        <taxon>Eukaryota</taxon>
        <taxon>Metazoa</taxon>
        <taxon>Ecdysozoa</taxon>
        <taxon>Arthropoda</taxon>
        <taxon>Hexapoda</taxon>
        <taxon>Collembola</taxon>
        <taxon>Symphypleona</taxon>
        <taxon>Sminthuridae</taxon>
        <taxon>Allacma</taxon>
    </lineage>
</organism>
<proteinExistence type="predicted"/>
<feature type="non-terminal residue" evidence="1">
    <location>
        <position position="44"/>
    </location>
</feature>
<evidence type="ECO:0000313" key="1">
    <source>
        <dbReference type="EMBL" id="CAG7732123.1"/>
    </source>
</evidence>
<protein>
    <submittedName>
        <fullName evidence="1">Uncharacterized protein</fullName>
    </submittedName>
</protein>
<keyword evidence="2" id="KW-1185">Reference proteome</keyword>
<gene>
    <name evidence="1" type="ORF">AFUS01_LOCUS20657</name>
</gene>